<name>A0ABY4D943_9SPIR</name>
<keyword evidence="9" id="KW-1185">Reference proteome</keyword>
<dbReference type="Proteomes" id="UP000829708">
    <property type="component" value="Chromosome"/>
</dbReference>
<evidence type="ECO:0000313" key="9">
    <source>
        <dbReference type="Proteomes" id="UP000829708"/>
    </source>
</evidence>
<dbReference type="InterPro" id="IPR004843">
    <property type="entry name" value="Calcineurin-like_PHP"/>
</dbReference>
<evidence type="ECO:0000256" key="5">
    <source>
        <dbReference type="ARBA" id="ARBA00023211"/>
    </source>
</evidence>
<evidence type="ECO:0000256" key="6">
    <source>
        <dbReference type="SAM" id="SignalP"/>
    </source>
</evidence>
<evidence type="ECO:0000256" key="3">
    <source>
        <dbReference type="ARBA" id="ARBA00022723"/>
    </source>
</evidence>
<accession>A0ABY4D943</accession>
<sequence>MRKRFYMGLITALLALVVGCTTTTTTKAGVHPLWDAGNTRDKIIVLSDIHLGIEDAYAEILENRSHLIEFLNRIAATADVREVVLNGDILDEWYLPLSFNETDRDAFYQEILENNRGVLAAFKNIMDAGIKLVYVVGNHDMSITPASIEEAIPGIVVCSDRLGLGLYRTGDRSEIVIEHGHRYDVFSAPDTITNSHLVSGPTMFPPGYFYARYAADWVISGKPSFTADLPVISTVPDRATNPDQFAAYAYYKTLATEFSRITLGNAFGDALFDIRIDGYNDVYSVKDMFPVLNEQGEISAPVLFPNYQRTWDARQQANGVQKKASFIEAALGALGGDYIETQARLQFEVDKAHSDTSVVLFGHSHIPAFYDYGNNHYYVNTGTWIDHNVNYKEADGSYLARTFAVVTTGPSNQVGVYQYTTDGKLRDIKDLLLSDLV</sequence>
<feature type="domain" description="Calcineurin-like phosphoesterase" evidence="7">
    <location>
        <begin position="42"/>
        <end position="183"/>
    </location>
</feature>
<proteinExistence type="predicted"/>
<evidence type="ECO:0000256" key="4">
    <source>
        <dbReference type="ARBA" id="ARBA00023136"/>
    </source>
</evidence>
<feature type="chain" id="PRO_5046486154" evidence="6">
    <location>
        <begin position="29"/>
        <end position="437"/>
    </location>
</feature>
<dbReference type="InterPro" id="IPR029052">
    <property type="entry name" value="Metallo-depent_PP-like"/>
</dbReference>
<evidence type="ECO:0000259" key="7">
    <source>
        <dbReference type="Pfam" id="PF00149"/>
    </source>
</evidence>
<dbReference type="InterPro" id="IPR043461">
    <property type="entry name" value="LpxH-like"/>
</dbReference>
<keyword evidence="5" id="KW-0464">Manganese</keyword>
<evidence type="ECO:0000256" key="2">
    <source>
        <dbReference type="ARBA" id="ARBA00022519"/>
    </source>
</evidence>
<dbReference type="Pfam" id="PF00149">
    <property type="entry name" value="Metallophos"/>
    <property type="match status" value="1"/>
</dbReference>
<organism evidence="8 9">
    <name type="scientific">Sphaerochaeta associata</name>
    <dbReference type="NCBI Taxonomy" id="1129264"/>
    <lineage>
        <taxon>Bacteria</taxon>
        <taxon>Pseudomonadati</taxon>
        <taxon>Spirochaetota</taxon>
        <taxon>Spirochaetia</taxon>
        <taxon>Spirochaetales</taxon>
        <taxon>Sphaerochaetaceae</taxon>
        <taxon>Sphaerochaeta</taxon>
    </lineage>
</organism>
<reference evidence="9" key="1">
    <citation type="journal article" date="2024" name="J Bioinform Genom">
        <title>Complete genome sequence of the type strain bacterium Sphaerochaeta associata GLS2t (VKM B-2742)t.</title>
        <authorList>
            <person name="Troshina O.Y."/>
            <person name="Tepeeva A.N."/>
            <person name="Arzamasceva V.O."/>
            <person name="Whitman W.B."/>
            <person name="Varghese N."/>
            <person name="Shapiro N."/>
            <person name="Woyke T."/>
            <person name="Kripides N.C."/>
            <person name="Vasilenko O.V."/>
        </authorList>
    </citation>
    <scope>NUCLEOTIDE SEQUENCE [LARGE SCALE GENOMIC DNA]</scope>
    <source>
        <strain evidence="9">GLS2T</strain>
    </source>
</reference>
<dbReference type="PROSITE" id="PS51257">
    <property type="entry name" value="PROKAR_LIPOPROTEIN"/>
    <property type="match status" value="1"/>
</dbReference>
<feature type="signal peptide" evidence="6">
    <location>
        <begin position="1"/>
        <end position="28"/>
    </location>
</feature>
<keyword evidence="6" id="KW-0732">Signal</keyword>
<keyword evidence="1" id="KW-1003">Cell membrane</keyword>
<keyword evidence="4" id="KW-0472">Membrane</keyword>
<keyword evidence="3" id="KW-0479">Metal-binding</keyword>
<dbReference type="EMBL" id="CP094929">
    <property type="protein sequence ID" value="UOM50808.1"/>
    <property type="molecule type" value="Genomic_DNA"/>
</dbReference>
<dbReference type="SUPFAM" id="SSF56300">
    <property type="entry name" value="Metallo-dependent phosphatases"/>
    <property type="match status" value="1"/>
</dbReference>
<evidence type="ECO:0000313" key="8">
    <source>
        <dbReference type="EMBL" id="UOM50808.1"/>
    </source>
</evidence>
<keyword evidence="2" id="KW-0997">Cell inner membrane</keyword>
<dbReference type="PANTHER" id="PTHR34990">
    <property type="entry name" value="UDP-2,3-DIACYLGLUCOSAMINE HYDROLASE-RELATED"/>
    <property type="match status" value="1"/>
</dbReference>
<gene>
    <name evidence="8" type="ORF">MUG09_14695</name>
</gene>
<dbReference type="PANTHER" id="PTHR34990:SF2">
    <property type="entry name" value="BLL8164 PROTEIN"/>
    <property type="match status" value="1"/>
</dbReference>
<evidence type="ECO:0000256" key="1">
    <source>
        <dbReference type="ARBA" id="ARBA00022475"/>
    </source>
</evidence>
<dbReference type="Gene3D" id="3.60.21.10">
    <property type="match status" value="1"/>
</dbReference>
<dbReference type="RefSeq" id="WP_244772193.1">
    <property type="nucleotide sequence ID" value="NZ_CP094929.1"/>
</dbReference>
<protein>
    <submittedName>
        <fullName evidence="8">Metallophosphoesterase</fullName>
    </submittedName>
</protein>